<dbReference type="GO" id="GO:0003700">
    <property type="term" value="F:DNA-binding transcription factor activity"/>
    <property type="evidence" value="ECO:0007669"/>
    <property type="project" value="InterPro"/>
</dbReference>
<dbReference type="PANTHER" id="PTHR42756:SF1">
    <property type="entry name" value="TRANSCRIPTIONAL REPRESSOR OF EMRAB OPERON"/>
    <property type="match status" value="1"/>
</dbReference>
<evidence type="ECO:0000313" key="6">
    <source>
        <dbReference type="Proteomes" id="UP000077407"/>
    </source>
</evidence>
<dbReference type="PROSITE" id="PS50995">
    <property type="entry name" value="HTH_MARR_2"/>
    <property type="match status" value="1"/>
</dbReference>
<dbReference type="SMART" id="SM00347">
    <property type="entry name" value="HTH_MARR"/>
    <property type="match status" value="1"/>
</dbReference>
<proteinExistence type="predicted"/>
<dbReference type="CDD" id="cd00090">
    <property type="entry name" value="HTH_ARSR"/>
    <property type="match status" value="1"/>
</dbReference>
<sequence length="141" mass="16596">MFDVDTCVCFITNKVAKKMADKMNERLVLVGSTRVQWLVMYYLLRDGRMSQSDLGEKMDIKDSTVVRLIDRMEKEQFVERVKDKKDRRVTYVLLTEKGKKRIEELLPIGEEMSKVFSKNISNEEFEIFNKVLNKMAENADD</sequence>
<name>A0A162N9G3_9CLOT</name>
<evidence type="ECO:0000313" key="5">
    <source>
        <dbReference type="EMBL" id="OAA90589.1"/>
    </source>
</evidence>
<dbReference type="InterPro" id="IPR011991">
    <property type="entry name" value="ArsR-like_HTH"/>
</dbReference>
<evidence type="ECO:0000256" key="1">
    <source>
        <dbReference type="ARBA" id="ARBA00023015"/>
    </source>
</evidence>
<dbReference type="GO" id="GO:0003677">
    <property type="term" value="F:DNA binding"/>
    <property type="evidence" value="ECO:0007669"/>
    <property type="project" value="UniProtKB-KW"/>
</dbReference>
<dbReference type="AlphaFoldDB" id="A0A162N9G3"/>
<dbReference type="InterPro" id="IPR000835">
    <property type="entry name" value="HTH_MarR-typ"/>
</dbReference>
<dbReference type="SUPFAM" id="SSF46785">
    <property type="entry name" value="Winged helix' DNA-binding domain"/>
    <property type="match status" value="1"/>
</dbReference>
<dbReference type="PANTHER" id="PTHR42756">
    <property type="entry name" value="TRANSCRIPTIONAL REGULATOR, MARR"/>
    <property type="match status" value="1"/>
</dbReference>
<dbReference type="EMBL" id="LITT01000011">
    <property type="protein sequence ID" value="OAA90589.1"/>
    <property type="molecule type" value="Genomic_DNA"/>
</dbReference>
<evidence type="ECO:0000259" key="4">
    <source>
        <dbReference type="PROSITE" id="PS50995"/>
    </source>
</evidence>
<organism evidence="5 6">
    <name type="scientific">Clostridium ljungdahlii</name>
    <dbReference type="NCBI Taxonomy" id="1538"/>
    <lineage>
        <taxon>Bacteria</taxon>
        <taxon>Bacillati</taxon>
        <taxon>Bacillota</taxon>
        <taxon>Clostridia</taxon>
        <taxon>Eubacteriales</taxon>
        <taxon>Clostridiaceae</taxon>
        <taxon>Clostridium</taxon>
    </lineage>
</organism>
<accession>A0A162N9G3</accession>
<feature type="domain" description="HTH marR-type" evidence="4">
    <location>
        <begin position="1"/>
        <end position="137"/>
    </location>
</feature>
<dbReference type="Pfam" id="PF01047">
    <property type="entry name" value="MarR"/>
    <property type="match status" value="1"/>
</dbReference>
<gene>
    <name evidence="5" type="primary">yusO_1</name>
    <name evidence="5" type="ORF">WY13_01493</name>
</gene>
<keyword evidence="2" id="KW-0238">DNA-binding</keyword>
<protein>
    <submittedName>
        <fullName evidence="5">Putative HTH-type transcriptional regulator YusO</fullName>
    </submittedName>
</protein>
<dbReference type="Proteomes" id="UP000077407">
    <property type="component" value="Unassembled WGS sequence"/>
</dbReference>
<reference evidence="5 6" key="1">
    <citation type="journal article" date="2015" name="Biotechnol. Bioeng.">
        <title>Genome sequence and phenotypic characterization of Caulobacter segnis.</title>
        <authorList>
            <person name="Patel S."/>
            <person name="Fletcher B."/>
            <person name="Scott D.C."/>
            <person name="Ely B."/>
        </authorList>
    </citation>
    <scope>NUCLEOTIDE SEQUENCE [LARGE SCALE GENOMIC DNA]</scope>
    <source>
        <strain evidence="5 6">ERI-2</strain>
    </source>
</reference>
<dbReference type="Gene3D" id="1.10.10.10">
    <property type="entry name" value="Winged helix-like DNA-binding domain superfamily/Winged helix DNA-binding domain"/>
    <property type="match status" value="1"/>
</dbReference>
<dbReference type="PATRIC" id="fig|1538.10.peg.404"/>
<dbReference type="InterPro" id="IPR036388">
    <property type="entry name" value="WH-like_DNA-bd_sf"/>
</dbReference>
<keyword evidence="1" id="KW-0805">Transcription regulation</keyword>
<dbReference type="InterPro" id="IPR036390">
    <property type="entry name" value="WH_DNA-bd_sf"/>
</dbReference>
<dbReference type="OrthoDB" id="2288024at2"/>
<comment type="caution">
    <text evidence="5">The sequence shown here is derived from an EMBL/GenBank/DDBJ whole genome shotgun (WGS) entry which is preliminary data.</text>
</comment>
<evidence type="ECO:0000256" key="3">
    <source>
        <dbReference type="ARBA" id="ARBA00023163"/>
    </source>
</evidence>
<dbReference type="RefSeq" id="WP_063555015.1">
    <property type="nucleotide sequence ID" value="NZ_LITT01000011.1"/>
</dbReference>
<dbReference type="PRINTS" id="PR00598">
    <property type="entry name" value="HTHMARR"/>
</dbReference>
<evidence type="ECO:0000256" key="2">
    <source>
        <dbReference type="ARBA" id="ARBA00023125"/>
    </source>
</evidence>
<keyword evidence="3" id="KW-0804">Transcription</keyword>